<dbReference type="KEGG" id="spq:SPAB_01495"/>
<proteinExistence type="predicted"/>
<evidence type="ECO:0000313" key="1">
    <source>
        <dbReference type="EMBL" id="ABX66893.1"/>
    </source>
</evidence>
<evidence type="ECO:0000313" key="2">
    <source>
        <dbReference type="Proteomes" id="UP000008556"/>
    </source>
</evidence>
<dbReference type="EMBL" id="CP000886">
    <property type="protein sequence ID" value="ABX66893.1"/>
    <property type="molecule type" value="Genomic_DNA"/>
</dbReference>
<organism evidence="1 2">
    <name type="scientific">Salmonella paratyphi B (strain ATCC BAA-1250 / SPB7)</name>
    <dbReference type="NCBI Taxonomy" id="1016998"/>
    <lineage>
        <taxon>Bacteria</taxon>
        <taxon>Pseudomonadati</taxon>
        <taxon>Pseudomonadota</taxon>
        <taxon>Gammaproteobacteria</taxon>
        <taxon>Enterobacterales</taxon>
        <taxon>Enterobacteriaceae</taxon>
        <taxon>Salmonella</taxon>
    </lineage>
</organism>
<gene>
    <name evidence="1" type="ordered locus">SPAB_01495</name>
</gene>
<dbReference type="Proteomes" id="UP000008556">
    <property type="component" value="Chromosome"/>
</dbReference>
<sequence length="51" mass="6008">MQNVWPKSIKCVSEPPIHFTILLTNSLLWKNPCPKKQLNNVKNLLFILYNQ</sequence>
<reference evidence="1 2" key="1">
    <citation type="submission" date="2007-11" db="EMBL/GenBank/DDBJ databases">
        <authorList>
            <consortium name="The Salmonella enterica serovar Paratyphi B Genome Sequencing Project"/>
            <person name="McClelland M."/>
            <person name="Sanderson E.K."/>
            <person name="Porwollik S."/>
            <person name="Spieth J."/>
            <person name="Clifton W.S."/>
            <person name="Fulton R."/>
            <person name="Cordes M."/>
            <person name="Wollam A."/>
            <person name="Shah N."/>
            <person name="Pepin K."/>
            <person name="Bhonagiri V."/>
            <person name="Nash W."/>
            <person name="Johnson M."/>
            <person name="Thiruvilangam P."/>
            <person name="Wilson R."/>
        </authorList>
    </citation>
    <scope>NUCLEOTIDE SEQUENCE [LARGE SCALE GENOMIC DNA]</scope>
    <source>
        <strain evidence="2">ATCC BAA-1250 / SPB7</strain>
    </source>
</reference>
<dbReference type="AlphaFoldDB" id="A0A6C6Z036"/>
<name>A0A6C6Z036_SALPB</name>
<protein>
    <submittedName>
        <fullName evidence="1">Uncharacterized protein</fullName>
    </submittedName>
</protein>
<accession>A0A6C6Z036</accession>